<gene>
    <name evidence="1" type="ORF">CKO45_08965</name>
</gene>
<evidence type="ECO:0000313" key="1">
    <source>
        <dbReference type="EMBL" id="MBK1658360.1"/>
    </source>
</evidence>
<name>A0ABS1CVC6_9PROT</name>
<dbReference type="EMBL" id="NRSG01000048">
    <property type="protein sequence ID" value="MBK1658360.1"/>
    <property type="molecule type" value="Genomic_DNA"/>
</dbReference>
<proteinExistence type="predicted"/>
<comment type="caution">
    <text evidence="1">The sequence shown here is derived from an EMBL/GenBank/DDBJ whole genome shotgun (WGS) entry which is preliminary data.</text>
</comment>
<accession>A0ABS1CVC6</accession>
<evidence type="ECO:0000313" key="2">
    <source>
        <dbReference type="Proteomes" id="UP000697995"/>
    </source>
</evidence>
<sequence length="83" mass="9566">MMLARFTVEKTRLCPSRSCWLERVRNIRSAACRSSLSSRRWMRWSWRTIRASGSGSSMRGARCRARAAPHPRCRAGPLADQAW</sequence>
<organism evidence="1 2">
    <name type="scientific">Paracraurococcus ruber</name>
    <dbReference type="NCBI Taxonomy" id="77675"/>
    <lineage>
        <taxon>Bacteria</taxon>
        <taxon>Pseudomonadati</taxon>
        <taxon>Pseudomonadota</taxon>
        <taxon>Alphaproteobacteria</taxon>
        <taxon>Acetobacterales</taxon>
        <taxon>Roseomonadaceae</taxon>
        <taxon>Paracraurococcus</taxon>
    </lineage>
</organism>
<reference evidence="1 2" key="1">
    <citation type="journal article" date="2020" name="Microorganisms">
        <title>Osmotic Adaptation and Compatible Solute Biosynthesis of Phototrophic Bacteria as Revealed from Genome Analyses.</title>
        <authorList>
            <person name="Imhoff J.F."/>
            <person name="Rahn T."/>
            <person name="Kunzel S."/>
            <person name="Keller A."/>
            <person name="Neulinger S.C."/>
        </authorList>
    </citation>
    <scope>NUCLEOTIDE SEQUENCE [LARGE SCALE GENOMIC DNA]</scope>
    <source>
        <strain evidence="1 2">DSM 15382</strain>
    </source>
</reference>
<protein>
    <submittedName>
        <fullName evidence="1">Uncharacterized protein</fullName>
    </submittedName>
</protein>
<keyword evidence="2" id="KW-1185">Reference proteome</keyword>
<dbReference type="Proteomes" id="UP000697995">
    <property type="component" value="Unassembled WGS sequence"/>
</dbReference>